<comment type="caution">
    <text evidence="2">The sequence shown here is derived from an EMBL/GenBank/DDBJ whole genome shotgun (WGS) entry which is preliminary data.</text>
</comment>
<protein>
    <recommendedName>
        <fullName evidence="4">Antitoxin component YwqK of the YwqJK toxin-antitoxin module</fullName>
    </recommendedName>
</protein>
<reference evidence="3" key="1">
    <citation type="journal article" date="2019" name="Int. J. Syst. Evol. Microbiol.">
        <title>The Global Catalogue of Microorganisms (GCM) 10K type strain sequencing project: providing services to taxonomists for standard genome sequencing and annotation.</title>
        <authorList>
            <consortium name="The Broad Institute Genomics Platform"/>
            <consortium name="The Broad Institute Genome Sequencing Center for Infectious Disease"/>
            <person name="Wu L."/>
            <person name="Ma J."/>
        </authorList>
    </citation>
    <scope>NUCLEOTIDE SEQUENCE [LARGE SCALE GENOMIC DNA]</scope>
    <source>
        <strain evidence="3">JCM 17926</strain>
    </source>
</reference>
<dbReference type="EMBL" id="BAABHC010000001">
    <property type="protein sequence ID" value="GAA4422571.1"/>
    <property type="molecule type" value="Genomic_DNA"/>
</dbReference>
<proteinExistence type="predicted"/>
<feature type="region of interest" description="Disordered" evidence="1">
    <location>
        <begin position="42"/>
        <end position="61"/>
    </location>
</feature>
<evidence type="ECO:0000256" key="1">
    <source>
        <dbReference type="SAM" id="MobiDB-lite"/>
    </source>
</evidence>
<evidence type="ECO:0000313" key="2">
    <source>
        <dbReference type="EMBL" id="GAA4422571.1"/>
    </source>
</evidence>
<dbReference type="Proteomes" id="UP001500552">
    <property type="component" value="Unassembled WGS sequence"/>
</dbReference>
<accession>A0ABP8L5J5</accession>
<dbReference type="Gene3D" id="3.90.930.1">
    <property type="match status" value="1"/>
</dbReference>
<feature type="compositionally biased region" description="Basic and acidic residues" evidence="1">
    <location>
        <begin position="42"/>
        <end position="57"/>
    </location>
</feature>
<sequence length="290" mass="34420">MLLLGGCGQPKWNSDYHLTQAQLKGGGKAEVLADGDTINPEVEERTALGKEEVEGEKKRKKKKYSKRYFLGQKVKRGFIKSGRGSRETLETFSYLEEYQAPNPYAPLKYLYDVKKRKLYRTSNDEVDKDRYKVLHGPYEKKIDGQVVEEGYFYVGTKHLRWEKYKADEESTLVDKHHYENGFVRDAVVSYYGDTKKIKEVIPYEYGEVQGTYYRFYENGQVQWSGQYAKGRKVGVWINYYDFRGRRHYEYQYPETAYDAPFEPYLLKEYDRHNTLIYEKDKLDKRSQAQR</sequence>
<dbReference type="SUPFAM" id="SSF82185">
    <property type="entry name" value="Histone H3 K4-specific methyltransferase SET7/9 N-terminal domain"/>
    <property type="match status" value="1"/>
</dbReference>
<evidence type="ECO:0000313" key="3">
    <source>
        <dbReference type="Proteomes" id="UP001500552"/>
    </source>
</evidence>
<gene>
    <name evidence="2" type="ORF">GCM10023188_00280</name>
</gene>
<organism evidence="2 3">
    <name type="scientific">Pontibacter saemangeumensis</name>
    <dbReference type="NCBI Taxonomy" id="1084525"/>
    <lineage>
        <taxon>Bacteria</taxon>
        <taxon>Pseudomonadati</taxon>
        <taxon>Bacteroidota</taxon>
        <taxon>Cytophagia</taxon>
        <taxon>Cytophagales</taxon>
        <taxon>Hymenobacteraceae</taxon>
        <taxon>Pontibacter</taxon>
    </lineage>
</organism>
<keyword evidence="3" id="KW-1185">Reference proteome</keyword>
<name>A0ABP8L5J5_9BACT</name>
<evidence type="ECO:0008006" key="4">
    <source>
        <dbReference type="Google" id="ProtNLM"/>
    </source>
</evidence>